<dbReference type="EMBL" id="JAHLUN010000002">
    <property type="protein sequence ID" value="KAG7768134.1"/>
    <property type="molecule type" value="Genomic_DNA"/>
</dbReference>
<feature type="transmembrane region" description="Helical" evidence="1">
    <location>
        <begin position="36"/>
        <end position="59"/>
    </location>
</feature>
<evidence type="ECO:0000313" key="5">
    <source>
        <dbReference type="Proteomes" id="UP000738402"/>
    </source>
</evidence>
<proteinExistence type="predicted"/>
<name>A0AAN6D6Q4_9ASCO</name>
<evidence type="ECO:0000313" key="3">
    <source>
        <dbReference type="EMBL" id="KAG7768134.1"/>
    </source>
</evidence>
<keyword evidence="4" id="KW-1185">Reference proteome</keyword>
<sequence length="489" mass="56002">MNLQTTNCYVSEGGHLSSDIYDQVCDQQVQQLQAHIYYLKMALITSIMGVLSVTLYYNLKQYNKDIAKNHKPLLHIHTLRRAFVDMILNVRISVTEAVKFGSGSDQDRYYNDAIIDQYYEDDSYQLQYCMDEVTGDLVKFEPEVLSSTTDPIFDSPDILTSATVSDDLRVIVEKAESDSLHAYIFDRDSFKTNTMALTTKYLLKEPVDIDQYLTVCYSGFDDQDEGAGQEEEVDYSELKPNLDVFTLEYYLTDQECNKFEDINTLRKLMSLEDVGDAIYPTIVAHTSFICYLIQTTPNAQFRHLMFKFVRDLITYETDNSLDLDRFALLINCIFSATRSASEKQTYNCGVKTLYATLGAVAVEDFIEGLDFWFVKEAPNYDLELELLKLVLLKNLQALSCDLNLFDTVSDKIKSLLSRLPESSKVSEMRLVWDAICCYVGNENSVHWQASQKKPMENKRKCSVALDPIPSPTKKFKGLRSSNRNDFAYT</sequence>
<keyword evidence="1" id="KW-1133">Transmembrane helix</keyword>
<dbReference type="AlphaFoldDB" id="A0AAN6D6Q4"/>
<dbReference type="Proteomes" id="UP000697297">
    <property type="component" value="Unassembled WGS sequence"/>
</dbReference>
<evidence type="ECO:0000256" key="1">
    <source>
        <dbReference type="SAM" id="Phobius"/>
    </source>
</evidence>
<keyword evidence="1" id="KW-0472">Membrane</keyword>
<evidence type="ECO:0000313" key="4">
    <source>
        <dbReference type="Proteomes" id="UP000697297"/>
    </source>
</evidence>
<evidence type="ECO:0000313" key="2">
    <source>
        <dbReference type="EMBL" id="KAG7728539.1"/>
    </source>
</evidence>
<protein>
    <submittedName>
        <fullName evidence="2">Uncharacterized protein</fullName>
    </submittedName>
</protein>
<dbReference type="EMBL" id="JAHLUH010000004">
    <property type="protein sequence ID" value="KAG7728539.1"/>
    <property type="molecule type" value="Genomic_DNA"/>
</dbReference>
<gene>
    <name evidence="2" type="ORF">KL933_001772</name>
    <name evidence="3" type="ORF">KL946_000952</name>
</gene>
<keyword evidence="1" id="KW-0812">Transmembrane</keyword>
<organism evidence="2 5">
    <name type="scientific">Ogataea haglerorum</name>
    <dbReference type="NCBI Taxonomy" id="1937702"/>
    <lineage>
        <taxon>Eukaryota</taxon>
        <taxon>Fungi</taxon>
        <taxon>Dikarya</taxon>
        <taxon>Ascomycota</taxon>
        <taxon>Saccharomycotina</taxon>
        <taxon>Pichiomycetes</taxon>
        <taxon>Pichiales</taxon>
        <taxon>Pichiaceae</taxon>
        <taxon>Ogataea</taxon>
    </lineage>
</organism>
<reference evidence="2 4" key="1">
    <citation type="journal article" date="2021" name="G3 (Bethesda)">
        <title>Genomic diversity, chromosomal rearrangements, and interspecies hybridization in the ogataea polymorpha species complex.</title>
        <authorList>
            <person name="Hanson S.J."/>
            <person name="Cinneide E.O."/>
            <person name="Salzberg L.I."/>
            <person name="Wolfe K.H."/>
            <person name="McGowan J."/>
            <person name="Fitzpatrick D.A."/>
            <person name="Matlin K."/>
        </authorList>
    </citation>
    <scope>NUCLEOTIDE SEQUENCE</scope>
    <source>
        <strain evidence="3">81-436-3</strain>
        <strain evidence="2">83-405-1</strain>
    </source>
</reference>
<accession>A0AAN6D6Q4</accession>
<comment type="caution">
    <text evidence="2">The sequence shown here is derived from an EMBL/GenBank/DDBJ whole genome shotgun (WGS) entry which is preliminary data.</text>
</comment>
<dbReference type="Proteomes" id="UP000738402">
    <property type="component" value="Unassembled WGS sequence"/>
</dbReference>